<organism evidence="10">
    <name type="scientific">Serratia fonticola</name>
    <dbReference type="NCBI Taxonomy" id="47917"/>
    <lineage>
        <taxon>Bacteria</taxon>
        <taxon>Pseudomonadati</taxon>
        <taxon>Pseudomonadota</taxon>
        <taxon>Gammaproteobacteria</taxon>
        <taxon>Enterobacterales</taxon>
        <taxon>Yersiniaceae</taxon>
        <taxon>Serratia</taxon>
    </lineage>
</organism>
<gene>
    <name evidence="10" type="ORF">NCTC12965_07482</name>
</gene>
<dbReference type="PANTHER" id="PTHR32322:SF18">
    <property type="entry name" value="S-ADENOSYLMETHIONINE_S-ADENOSYLHOMOCYSTEINE TRANSPORTER"/>
    <property type="match status" value="1"/>
</dbReference>
<evidence type="ECO:0000256" key="5">
    <source>
        <dbReference type="ARBA" id="ARBA00022989"/>
    </source>
</evidence>
<evidence type="ECO:0000256" key="3">
    <source>
        <dbReference type="ARBA" id="ARBA00022475"/>
    </source>
</evidence>
<dbReference type="Pfam" id="PF00892">
    <property type="entry name" value="EamA"/>
    <property type="match status" value="1"/>
</dbReference>
<comment type="subcellular location">
    <subcellularLocation>
        <location evidence="1">Cell membrane</location>
        <topology evidence="1">Multi-pass membrane protein</topology>
    </subcellularLocation>
</comment>
<reference evidence="10" key="1">
    <citation type="submission" date="2019-05" db="EMBL/GenBank/DDBJ databases">
        <authorList>
            <consortium name="Pathogen Informatics"/>
        </authorList>
    </citation>
    <scope>NUCLEOTIDE SEQUENCE [LARGE SCALE GENOMIC DNA]</scope>
    <source>
        <strain evidence="10">NCTC12965</strain>
    </source>
</reference>
<evidence type="ECO:0000256" key="6">
    <source>
        <dbReference type="ARBA" id="ARBA00023136"/>
    </source>
</evidence>
<accession>A0A4U9WEQ4</accession>
<comment type="similarity">
    <text evidence="2">Belongs to the drug/metabolite transporter (DMT) superfamily. 10 TMS drug/metabolite exporter (DME) (TC 2.A.7.3) family.</text>
</comment>
<feature type="transmembrane region" description="Helical" evidence="8">
    <location>
        <begin position="115"/>
        <end position="132"/>
    </location>
</feature>
<proteinExistence type="inferred from homology"/>
<dbReference type="EMBL" id="CABEEZ010000147">
    <property type="protein sequence ID" value="VTR57715.1"/>
    <property type="molecule type" value="Genomic_DNA"/>
</dbReference>
<evidence type="ECO:0000256" key="2">
    <source>
        <dbReference type="ARBA" id="ARBA00009853"/>
    </source>
</evidence>
<feature type="transmembrane region" description="Helical" evidence="8">
    <location>
        <begin position="52"/>
        <end position="71"/>
    </location>
</feature>
<evidence type="ECO:0000256" key="4">
    <source>
        <dbReference type="ARBA" id="ARBA00022692"/>
    </source>
</evidence>
<evidence type="ECO:0000259" key="9">
    <source>
        <dbReference type="Pfam" id="PF00892"/>
    </source>
</evidence>
<feature type="transmembrane region" description="Helical" evidence="8">
    <location>
        <begin position="169"/>
        <end position="188"/>
    </location>
</feature>
<feature type="transmembrane region" description="Helical" evidence="8">
    <location>
        <begin position="83"/>
        <end position="103"/>
    </location>
</feature>
<sequence>MKTNLSLFTQPKFVWLCAAFCCLLWGSAYPAIKNGYEIFQIATDDLPGKIVFAGYRFVIAGALLLLFAMLQGKPIGRLSRRQYSQLVVLGSTQTALQYVFFYIGLAYTTGVKGSIMNATGTFFSVLLAHFIYKNDRLSMNKIVGCVVGFAGVMVVNFNTQLMDFNFSWLGDGFVVIAAFILSAATLLWQTHFADRRSDYHDRLATGHRWCDADGGGLLGRRTPGVPRLGIGGDPELPGAAVLGRFRALEPAAEI</sequence>
<dbReference type="AlphaFoldDB" id="A0A4U9WEQ4"/>
<dbReference type="PANTHER" id="PTHR32322">
    <property type="entry name" value="INNER MEMBRANE TRANSPORTER"/>
    <property type="match status" value="1"/>
</dbReference>
<evidence type="ECO:0000256" key="7">
    <source>
        <dbReference type="ARBA" id="ARBA00040595"/>
    </source>
</evidence>
<evidence type="ECO:0000256" key="1">
    <source>
        <dbReference type="ARBA" id="ARBA00004651"/>
    </source>
</evidence>
<dbReference type="SUPFAM" id="SSF103481">
    <property type="entry name" value="Multidrug resistance efflux transporter EmrE"/>
    <property type="match status" value="1"/>
</dbReference>
<dbReference type="GO" id="GO:0005886">
    <property type="term" value="C:plasma membrane"/>
    <property type="evidence" value="ECO:0007669"/>
    <property type="project" value="UniProtKB-SubCell"/>
</dbReference>
<keyword evidence="3" id="KW-1003">Cell membrane</keyword>
<evidence type="ECO:0000313" key="10">
    <source>
        <dbReference type="EMBL" id="VTR57715.1"/>
    </source>
</evidence>
<protein>
    <recommendedName>
        <fullName evidence="7">Threonine/homoserine exporter RhtA</fullName>
    </recommendedName>
</protein>
<name>A0A4U9WEQ4_SERFO</name>
<feature type="transmembrane region" description="Helical" evidence="8">
    <location>
        <begin position="139"/>
        <end position="157"/>
    </location>
</feature>
<dbReference type="InterPro" id="IPR000620">
    <property type="entry name" value="EamA_dom"/>
</dbReference>
<keyword evidence="6 8" id="KW-0472">Membrane</keyword>
<feature type="domain" description="EamA" evidence="9">
    <location>
        <begin position="16"/>
        <end position="156"/>
    </location>
</feature>
<dbReference type="InterPro" id="IPR050638">
    <property type="entry name" value="AA-Vitamin_Transporters"/>
</dbReference>
<evidence type="ECO:0000256" key="8">
    <source>
        <dbReference type="SAM" id="Phobius"/>
    </source>
</evidence>
<dbReference type="InterPro" id="IPR037185">
    <property type="entry name" value="EmrE-like"/>
</dbReference>
<keyword evidence="5 8" id="KW-1133">Transmembrane helix</keyword>
<keyword evidence="4 8" id="KW-0812">Transmembrane</keyword>